<evidence type="ECO:0000313" key="2">
    <source>
        <dbReference type="Proteomes" id="UP000095546"/>
    </source>
</evidence>
<organism evidence="1 2">
    <name type="scientific">Mitsuokella jalaludinii</name>
    <dbReference type="NCBI Taxonomy" id="187979"/>
    <lineage>
        <taxon>Bacteria</taxon>
        <taxon>Bacillati</taxon>
        <taxon>Bacillota</taxon>
        <taxon>Negativicutes</taxon>
        <taxon>Selenomonadales</taxon>
        <taxon>Selenomonadaceae</taxon>
        <taxon>Mitsuokella</taxon>
    </lineage>
</organism>
<gene>
    <name evidence="1" type="ORF">ERS852385_01142</name>
</gene>
<dbReference type="EMBL" id="CYYU01000006">
    <property type="protein sequence ID" value="CUN70624.1"/>
    <property type="molecule type" value="Genomic_DNA"/>
</dbReference>
<proteinExistence type="predicted"/>
<dbReference type="Proteomes" id="UP000095546">
    <property type="component" value="Unassembled WGS sequence"/>
</dbReference>
<dbReference type="AlphaFoldDB" id="A0A173Z2Y4"/>
<dbReference type="OrthoDB" id="1663278at2"/>
<protein>
    <submittedName>
        <fullName evidence="1">Uncharacterized protein</fullName>
    </submittedName>
</protein>
<dbReference type="STRING" id="187979.ERS852385_01142"/>
<reference evidence="1 2" key="1">
    <citation type="submission" date="2015-09" db="EMBL/GenBank/DDBJ databases">
        <authorList>
            <consortium name="Pathogen Informatics"/>
        </authorList>
    </citation>
    <scope>NUCLEOTIDE SEQUENCE [LARGE SCALE GENOMIC DNA]</scope>
    <source>
        <strain evidence="1 2">2789STDY5608828</strain>
    </source>
</reference>
<keyword evidence="2" id="KW-1185">Reference proteome</keyword>
<dbReference type="eggNOG" id="ENOG50347IA">
    <property type="taxonomic scope" value="Bacteria"/>
</dbReference>
<evidence type="ECO:0000313" key="1">
    <source>
        <dbReference type="EMBL" id="CUN70624.1"/>
    </source>
</evidence>
<sequence>MLEQLIFTMGGPLRAGSLRVEVAVRERKVYVGVARADSLEELPQELAPDALVELPNGRRWLRKLDKLAIAQRWRSRFTASAPLSADTRWQLLYKEQGKNARHIIGLGAFPENWTSFVDCLNELPDVAIQQQNHLEYIRFLLVEKVPVITGRKRTVVELREKLVLDRRKRMILYNRHKEDFGTERHAYDLPKAVSNLLDALDKPAAFEQRLHVRCIDGSDTGARLIVRWQRHDRLEAGLTCHYDAQDMPADWPLFLRMLHEAMGGIRGRFFALDRFPFESAAQASAQP</sequence>
<dbReference type="RefSeq" id="WP_148485459.1">
    <property type="nucleotide sequence ID" value="NZ_CABIWZ010000006.1"/>
</dbReference>
<name>A0A173Z2Y4_9FIRM</name>
<accession>A0A173Z2Y4</accession>